<keyword evidence="2" id="KW-1185">Reference proteome</keyword>
<accession>A0ACB9IYX1</accession>
<name>A0ACB9IYX1_9ASTR</name>
<reference evidence="2" key="1">
    <citation type="journal article" date="2022" name="Mol. Ecol. Resour.">
        <title>The genomes of chicory, endive, great burdock and yacon provide insights into Asteraceae palaeo-polyploidization history and plant inulin production.</title>
        <authorList>
            <person name="Fan W."/>
            <person name="Wang S."/>
            <person name="Wang H."/>
            <person name="Wang A."/>
            <person name="Jiang F."/>
            <person name="Liu H."/>
            <person name="Zhao H."/>
            <person name="Xu D."/>
            <person name="Zhang Y."/>
        </authorList>
    </citation>
    <scope>NUCLEOTIDE SEQUENCE [LARGE SCALE GENOMIC DNA]</scope>
    <source>
        <strain evidence="2">cv. Yunnan</strain>
    </source>
</reference>
<comment type="caution">
    <text evidence="1">The sequence shown here is derived from an EMBL/GenBank/DDBJ whole genome shotgun (WGS) entry which is preliminary data.</text>
</comment>
<organism evidence="1 2">
    <name type="scientific">Smallanthus sonchifolius</name>
    <dbReference type="NCBI Taxonomy" id="185202"/>
    <lineage>
        <taxon>Eukaryota</taxon>
        <taxon>Viridiplantae</taxon>
        <taxon>Streptophyta</taxon>
        <taxon>Embryophyta</taxon>
        <taxon>Tracheophyta</taxon>
        <taxon>Spermatophyta</taxon>
        <taxon>Magnoliopsida</taxon>
        <taxon>eudicotyledons</taxon>
        <taxon>Gunneridae</taxon>
        <taxon>Pentapetalae</taxon>
        <taxon>asterids</taxon>
        <taxon>campanulids</taxon>
        <taxon>Asterales</taxon>
        <taxon>Asteraceae</taxon>
        <taxon>Asteroideae</taxon>
        <taxon>Heliantheae alliance</taxon>
        <taxon>Millerieae</taxon>
        <taxon>Smallanthus</taxon>
    </lineage>
</organism>
<reference evidence="1 2" key="2">
    <citation type="journal article" date="2022" name="Mol. Ecol. Resour.">
        <title>The genomes of chicory, endive, great burdock and yacon provide insights into Asteraceae paleo-polyploidization history and plant inulin production.</title>
        <authorList>
            <person name="Fan W."/>
            <person name="Wang S."/>
            <person name="Wang H."/>
            <person name="Wang A."/>
            <person name="Jiang F."/>
            <person name="Liu H."/>
            <person name="Zhao H."/>
            <person name="Xu D."/>
            <person name="Zhang Y."/>
        </authorList>
    </citation>
    <scope>NUCLEOTIDE SEQUENCE [LARGE SCALE GENOMIC DNA]</scope>
    <source>
        <strain evidence="2">cv. Yunnan</strain>
        <tissue evidence="1">Leaves</tissue>
    </source>
</reference>
<evidence type="ECO:0000313" key="2">
    <source>
        <dbReference type="Proteomes" id="UP001056120"/>
    </source>
</evidence>
<sequence length="75" mass="8772">MVLIVEGEMRSKEKCQEFNTMFSKIVGPCIRSSLKRLRFSISFCRKKYPHAPVRILILMLISFLNQFGDFPSQKT</sequence>
<dbReference type="Proteomes" id="UP001056120">
    <property type="component" value="Linkage Group LG06"/>
</dbReference>
<gene>
    <name evidence="1" type="ORF">L1987_18199</name>
</gene>
<dbReference type="EMBL" id="CM042023">
    <property type="protein sequence ID" value="KAI3813474.1"/>
    <property type="molecule type" value="Genomic_DNA"/>
</dbReference>
<proteinExistence type="predicted"/>
<evidence type="ECO:0000313" key="1">
    <source>
        <dbReference type="EMBL" id="KAI3813474.1"/>
    </source>
</evidence>
<protein>
    <submittedName>
        <fullName evidence="1">Uncharacterized protein</fullName>
    </submittedName>
</protein>